<dbReference type="Gene3D" id="1.10.630.10">
    <property type="entry name" value="Cytochrome P450"/>
    <property type="match status" value="1"/>
</dbReference>
<evidence type="ECO:0000313" key="3">
    <source>
        <dbReference type="Proteomes" id="UP000326396"/>
    </source>
</evidence>
<sequence>MFGAGTDTTSTSLVWAIGELLRNPRVMKELQQEARKIGQLSPISYLPDSEPIQQESSADSTTSRHNYSWKTTLTA</sequence>
<accession>A0A5N6MJL4</accession>
<keyword evidence="3" id="KW-1185">Reference proteome</keyword>
<dbReference type="InterPro" id="IPR001128">
    <property type="entry name" value="Cyt_P450"/>
</dbReference>
<dbReference type="Proteomes" id="UP000326396">
    <property type="component" value="Linkage Group LG5"/>
</dbReference>
<dbReference type="InterPro" id="IPR036396">
    <property type="entry name" value="Cyt_P450_sf"/>
</dbReference>
<evidence type="ECO:0000313" key="2">
    <source>
        <dbReference type="EMBL" id="KAD3640242.1"/>
    </source>
</evidence>
<dbReference type="GO" id="GO:0016705">
    <property type="term" value="F:oxidoreductase activity, acting on paired donors, with incorporation or reduction of molecular oxygen"/>
    <property type="evidence" value="ECO:0007669"/>
    <property type="project" value="InterPro"/>
</dbReference>
<dbReference type="OrthoDB" id="2789670at2759"/>
<dbReference type="GO" id="GO:0004497">
    <property type="term" value="F:monooxygenase activity"/>
    <property type="evidence" value="ECO:0007669"/>
    <property type="project" value="InterPro"/>
</dbReference>
<reference evidence="2 3" key="1">
    <citation type="submission" date="2019-05" db="EMBL/GenBank/DDBJ databases">
        <title>Mikania micrantha, genome provides insights into the molecular mechanism of rapid growth.</title>
        <authorList>
            <person name="Liu B."/>
        </authorList>
    </citation>
    <scope>NUCLEOTIDE SEQUENCE [LARGE SCALE GENOMIC DNA]</scope>
    <source>
        <strain evidence="2">NLD-2019</strain>
        <tissue evidence="2">Leaf</tissue>
    </source>
</reference>
<name>A0A5N6MJL4_9ASTR</name>
<proteinExistence type="predicted"/>
<dbReference type="AlphaFoldDB" id="A0A5N6MJL4"/>
<protein>
    <submittedName>
        <fullName evidence="2">Uncharacterized protein</fullName>
    </submittedName>
</protein>
<gene>
    <name evidence="2" type="ORF">E3N88_29465</name>
</gene>
<feature type="region of interest" description="Disordered" evidence="1">
    <location>
        <begin position="39"/>
        <end position="75"/>
    </location>
</feature>
<dbReference type="GO" id="GO:0020037">
    <property type="term" value="F:heme binding"/>
    <property type="evidence" value="ECO:0007669"/>
    <property type="project" value="InterPro"/>
</dbReference>
<evidence type="ECO:0000256" key="1">
    <source>
        <dbReference type="SAM" id="MobiDB-lite"/>
    </source>
</evidence>
<comment type="caution">
    <text evidence="2">The sequence shown here is derived from an EMBL/GenBank/DDBJ whole genome shotgun (WGS) entry which is preliminary data.</text>
</comment>
<dbReference type="SUPFAM" id="SSF48264">
    <property type="entry name" value="Cytochrome P450"/>
    <property type="match status" value="1"/>
</dbReference>
<organism evidence="2 3">
    <name type="scientific">Mikania micrantha</name>
    <name type="common">bitter vine</name>
    <dbReference type="NCBI Taxonomy" id="192012"/>
    <lineage>
        <taxon>Eukaryota</taxon>
        <taxon>Viridiplantae</taxon>
        <taxon>Streptophyta</taxon>
        <taxon>Embryophyta</taxon>
        <taxon>Tracheophyta</taxon>
        <taxon>Spermatophyta</taxon>
        <taxon>Magnoliopsida</taxon>
        <taxon>eudicotyledons</taxon>
        <taxon>Gunneridae</taxon>
        <taxon>Pentapetalae</taxon>
        <taxon>asterids</taxon>
        <taxon>campanulids</taxon>
        <taxon>Asterales</taxon>
        <taxon>Asteraceae</taxon>
        <taxon>Asteroideae</taxon>
        <taxon>Heliantheae alliance</taxon>
        <taxon>Eupatorieae</taxon>
        <taxon>Mikania</taxon>
    </lineage>
</organism>
<dbReference type="EMBL" id="SZYD01000015">
    <property type="protein sequence ID" value="KAD3640242.1"/>
    <property type="molecule type" value="Genomic_DNA"/>
</dbReference>
<feature type="compositionally biased region" description="Polar residues" evidence="1">
    <location>
        <begin position="51"/>
        <end position="75"/>
    </location>
</feature>
<dbReference type="Pfam" id="PF00067">
    <property type="entry name" value="p450"/>
    <property type="match status" value="1"/>
</dbReference>
<dbReference type="GO" id="GO:0005506">
    <property type="term" value="F:iron ion binding"/>
    <property type="evidence" value="ECO:0007669"/>
    <property type="project" value="InterPro"/>
</dbReference>